<dbReference type="AlphaFoldDB" id="V8N2P1"/>
<protein>
    <recommendedName>
        <fullName evidence="1">Fibronectin type-III domain-containing protein</fullName>
    </recommendedName>
</protein>
<dbReference type="Gene3D" id="2.60.40.10">
    <property type="entry name" value="Immunoglobulins"/>
    <property type="match status" value="1"/>
</dbReference>
<dbReference type="InterPro" id="IPR013783">
    <property type="entry name" value="Ig-like_fold"/>
</dbReference>
<feature type="domain" description="Fibronectin type-III" evidence="1">
    <location>
        <begin position="72"/>
        <end position="182"/>
    </location>
</feature>
<dbReference type="SMART" id="SM00060">
    <property type="entry name" value="FN3"/>
    <property type="match status" value="1"/>
</dbReference>
<dbReference type="PANTHER" id="PTHR31594:SF16">
    <property type="entry name" value="SI:CH211-281L24.3"/>
    <property type="match status" value="1"/>
</dbReference>
<evidence type="ECO:0000313" key="2">
    <source>
        <dbReference type="EMBL" id="ETE56161.1"/>
    </source>
</evidence>
<dbReference type="InterPro" id="IPR052090">
    <property type="entry name" value="Cytolytic_pore-forming_toxin"/>
</dbReference>
<evidence type="ECO:0000313" key="3">
    <source>
        <dbReference type="Proteomes" id="UP000018936"/>
    </source>
</evidence>
<dbReference type="EMBL" id="AZIM01037652">
    <property type="protein sequence ID" value="ETE56161.1"/>
    <property type="molecule type" value="Genomic_DNA"/>
</dbReference>
<sequence>QEEDTPWFEDEERSRNARQAAKSIKDFFSVNQSNKNVRFVVASIPDVDNPGASIYLYEDGELVSKNFELPSKPLPFLISEVRHDSIQLKFQPAEYGKATISNYVVKFKIAGEENWKTVEYRMVGAGAGKDQWTEKRTGRKTEVYPLEGLKPQTPYRIRVSAVCDNGALGVPSKELEVSTSLKREDADNVAGEFHQESFLMDDRQLLMIALPLEKVPLGASTSCLMYQLGENNSEVPNKVILVMGATGCGKTTLIN</sequence>
<dbReference type="SUPFAM" id="SSF49265">
    <property type="entry name" value="Fibronectin type III"/>
    <property type="match status" value="1"/>
</dbReference>
<evidence type="ECO:0000259" key="1">
    <source>
        <dbReference type="PROSITE" id="PS50853"/>
    </source>
</evidence>
<comment type="caution">
    <text evidence="2">The sequence shown here is derived from an EMBL/GenBank/DDBJ whole genome shotgun (WGS) entry which is preliminary data.</text>
</comment>
<dbReference type="Proteomes" id="UP000018936">
    <property type="component" value="Unassembled WGS sequence"/>
</dbReference>
<dbReference type="InterPro" id="IPR040581">
    <property type="entry name" value="Thioredoxin_11"/>
</dbReference>
<gene>
    <name evidence="2" type="ORF">L345_18128</name>
</gene>
<dbReference type="OrthoDB" id="8954335at2759"/>
<dbReference type="Pfam" id="PF00041">
    <property type="entry name" value="fn3"/>
    <property type="match status" value="1"/>
</dbReference>
<feature type="non-terminal residue" evidence="2">
    <location>
        <position position="255"/>
    </location>
</feature>
<dbReference type="PANTHER" id="PTHR31594">
    <property type="entry name" value="AIG1-TYPE G DOMAIN-CONTAINING PROTEIN"/>
    <property type="match status" value="1"/>
</dbReference>
<name>V8N2P1_OPHHA</name>
<dbReference type="PROSITE" id="PS50853">
    <property type="entry name" value="FN3"/>
    <property type="match status" value="1"/>
</dbReference>
<dbReference type="CDD" id="cd00063">
    <property type="entry name" value="FN3"/>
    <property type="match status" value="1"/>
</dbReference>
<dbReference type="InterPro" id="IPR036116">
    <property type="entry name" value="FN3_sf"/>
</dbReference>
<keyword evidence="3" id="KW-1185">Reference proteome</keyword>
<dbReference type="Pfam" id="PF18078">
    <property type="entry name" value="Thioredoxin_11"/>
    <property type="match status" value="1"/>
</dbReference>
<reference evidence="2 3" key="1">
    <citation type="journal article" date="2013" name="Proc. Natl. Acad. Sci. U.S.A.">
        <title>The king cobra genome reveals dynamic gene evolution and adaptation in the snake venom system.</title>
        <authorList>
            <person name="Vonk F.J."/>
            <person name="Casewell N.R."/>
            <person name="Henkel C.V."/>
            <person name="Heimberg A.M."/>
            <person name="Jansen H.J."/>
            <person name="McCleary R.J."/>
            <person name="Kerkkamp H.M."/>
            <person name="Vos R.A."/>
            <person name="Guerreiro I."/>
            <person name="Calvete J.J."/>
            <person name="Wuster W."/>
            <person name="Woods A.E."/>
            <person name="Logan J.M."/>
            <person name="Harrison R.A."/>
            <person name="Castoe T.A."/>
            <person name="de Koning A.P."/>
            <person name="Pollock D.D."/>
            <person name="Yandell M."/>
            <person name="Calderon D."/>
            <person name="Renjifo C."/>
            <person name="Currier R.B."/>
            <person name="Salgado D."/>
            <person name="Pla D."/>
            <person name="Sanz L."/>
            <person name="Hyder A.S."/>
            <person name="Ribeiro J.M."/>
            <person name="Arntzen J.W."/>
            <person name="van den Thillart G.E."/>
            <person name="Boetzer M."/>
            <person name="Pirovano W."/>
            <person name="Dirks R.P."/>
            <person name="Spaink H.P."/>
            <person name="Duboule D."/>
            <person name="McGlinn E."/>
            <person name="Kini R.M."/>
            <person name="Richardson M.K."/>
        </authorList>
    </citation>
    <scope>NUCLEOTIDE SEQUENCE</scope>
    <source>
        <tissue evidence="2">Blood</tissue>
    </source>
</reference>
<proteinExistence type="predicted"/>
<feature type="non-terminal residue" evidence="2">
    <location>
        <position position="1"/>
    </location>
</feature>
<organism evidence="2 3">
    <name type="scientific">Ophiophagus hannah</name>
    <name type="common">King cobra</name>
    <name type="synonym">Naja hannah</name>
    <dbReference type="NCBI Taxonomy" id="8665"/>
    <lineage>
        <taxon>Eukaryota</taxon>
        <taxon>Metazoa</taxon>
        <taxon>Chordata</taxon>
        <taxon>Craniata</taxon>
        <taxon>Vertebrata</taxon>
        <taxon>Euteleostomi</taxon>
        <taxon>Lepidosauria</taxon>
        <taxon>Squamata</taxon>
        <taxon>Bifurcata</taxon>
        <taxon>Unidentata</taxon>
        <taxon>Episquamata</taxon>
        <taxon>Toxicofera</taxon>
        <taxon>Serpentes</taxon>
        <taxon>Colubroidea</taxon>
        <taxon>Elapidae</taxon>
        <taxon>Elapinae</taxon>
        <taxon>Ophiophagus</taxon>
    </lineage>
</organism>
<dbReference type="InterPro" id="IPR003961">
    <property type="entry name" value="FN3_dom"/>
</dbReference>
<accession>V8N2P1</accession>